<dbReference type="EMBL" id="JBEWCH010000002">
    <property type="protein sequence ID" value="MET1473647.1"/>
    <property type="molecule type" value="Genomic_DNA"/>
</dbReference>
<dbReference type="RefSeq" id="WP_209924693.1">
    <property type="nucleotide sequence ID" value="NZ_JBEWCH010000002.1"/>
</dbReference>
<protein>
    <submittedName>
        <fullName evidence="3">ATP-binding protein</fullName>
    </submittedName>
</protein>
<evidence type="ECO:0000313" key="4">
    <source>
        <dbReference type="Proteomes" id="UP001548587"/>
    </source>
</evidence>
<dbReference type="InterPro" id="IPR027417">
    <property type="entry name" value="P-loop_NTPase"/>
</dbReference>
<dbReference type="InterPro" id="IPR003959">
    <property type="entry name" value="ATPase_AAA_core"/>
</dbReference>
<keyword evidence="1" id="KW-0812">Transmembrane</keyword>
<organism evidence="3 4">
    <name type="scientific">Burkholderia sola</name>
    <dbReference type="NCBI Taxonomy" id="2843302"/>
    <lineage>
        <taxon>Bacteria</taxon>
        <taxon>Pseudomonadati</taxon>
        <taxon>Pseudomonadota</taxon>
        <taxon>Betaproteobacteria</taxon>
        <taxon>Burkholderiales</taxon>
        <taxon>Burkholderiaceae</taxon>
        <taxon>Burkholderia</taxon>
        <taxon>Burkholderia cepacia complex</taxon>
    </lineage>
</organism>
<dbReference type="PANTHER" id="PTHR43581">
    <property type="entry name" value="ATP/GTP PHOSPHATASE"/>
    <property type="match status" value="1"/>
</dbReference>
<reference evidence="3 4" key="1">
    <citation type="submission" date="2024-06" db="EMBL/GenBank/DDBJ databases">
        <title>Burkholderia sola in Mexico.</title>
        <authorList>
            <person name="Estrada P."/>
        </authorList>
    </citation>
    <scope>NUCLEOTIDE SEQUENCE [LARGE SCALE GENOMIC DNA]</scope>
    <source>
        <strain evidence="3 4">CpTa8-5</strain>
    </source>
</reference>
<keyword evidence="1" id="KW-0472">Membrane</keyword>
<dbReference type="Gene3D" id="3.40.50.300">
    <property type="entry name" value="P-loop containing nucleotide triphosphate hydrolases"/>
    <property type="match status" value="1"/>
</dbReference>
<evidence type="ECO:0000256" key="1">
    <source>
        <dbReference type="SAM" id="Phobius"/>
    </source>
</evidence>
<feature type="transmembrane region" description="Helical" evidence="1">
    <location>
        <begin position="12"/>
        <end position="29"/>
    </location>
</feature>
<dbReference type="InterPro" id="IPR051396">
    <property type="entry name" value="Bact_Antivir_Def_Nuclease"/>
</dbReference>
<gene>
    <name evidence="3" type="ORF">ABXL37_05260</name>
</gene>
<sequence length="501" mass="56281">MRHSQYAQFRRRASGLVLSLIYSFIGRIIPPLTLKISACARGKMINQFEWNGRTYNFQKKGGKNGVRSNLFTIIVGKNGTGKSRMLRSVVTSILREHVEPSNFDKDNSQPTRSEPIGTVKITRPPTKIICVSTSPFDKFPYLRRRSSIPYYSYLGLRGLPSMNLGPAYMSRIIYTLIEAAFKNAGQAAAITDVLDYLGYEGAIRVTFSVTSLRLLEQIDNPIKARHIIEEYIGGSATTFNPDLQTQLTTLLSVSTAEFRQVVKSAIRLSGGGRRSKIEVHLGDFGAAVNHPGEIDPQDIALLGRYGLLKLREVVLHKKESEQPFRISELSSGEQSVIMGLLGIGSQIEDGALICIDEPEICLHPEWQERYIQLLSRIFSSFRECHFIVATHSPQIIAQLPDKNCFVMQMEDGVAHPAGDFTSRSVDYQLALVFKAPGFKNEYLSRIAINTFAKIGKLRAFDEESEVNLRLLNAMHEHLRSDDPLRELIESLREMRGAYGRH</sequence>
<comment type="caution">
    <text evidence="3">The sequence shown here is derived from an EMBL/GenBank/DDBJ whole genome shotgun (WGS) entry which is preliminary data.</text>
</comment>
<evidence type="ECO:0000259" key="2">
    <source>
        <dbReference type="Pfam" id="PF13304"/>
    </source>
</evidence>
<dbReference type="Pfam" id="PF13304">
    <property type="entry name" value="AAA_21"/>
    <property type="match status" value="1"/>
</dbReference>
<evidence type="ECO:0000313" key="3">
    <source>
        <dbReference type="EMBL" id="MET1473647.1"/>
    </source>
</evidence>
<proteinExistence type="predicted"/>
<keyword evidence="1" id="KW-1133">Transmembrane helix</keyword>
<name>A0ABV2C3H4_9BURK</name>
<dbReference type="SUPFAM" id="SSF52540">
    <property type="entry name" value="P-loop containing nucleoside triphosphate hydrolases"/>
    <property type="match status" value="1"/>
</dbReference>
<dbReference type="GO" id="GO:0005524">
    <property type="term" value="F:ATP binding"/>
    <property type="evidence" value="ECO:0007669"/>
    <property type="project" value="UniProtKB-KW"/>
</dbReference>
<keyword evidence="3" id="KW-0067">ATP-binding</keyword>
<accession>A0ABV2C3H4</accession>
<dbReference type="PANTHER" id="PTHR43581:SF2">
    <property type="entry name" value="EXCINUCLEASE ATPASE SUBUNIT"/>
    <property type="match status" value="1"/>
</dbReference>
<dbReference type="Proteomes" id="UP001548587">
    <property type="component" value="Unassembled WGS sequence"/>
</dbReference>
<keyword evidence="3" id="KW-0547">Nucleotide-binding</keyword>
<keyword evidence="4" id="KW-1185">Reference proteome</keyword>
<feature type="domain" description="ATPase AAA-type core" evidence="2">
    <location>
        <begin position="293"/>
        <end position="396"/>
    </location>
</feature>